<reference evidence="3 4" key="1">
    <citation type="submission" date="2016-10" db="EMBL/GenBank/DDBJ databases">
        <authorList>
            <person name="Varghese N."/>
            <person name="Submissions S."/>
        </authorList>
    </citation>
    <scope>NUCLEOTIDE SEQUENCE [LARGE SCALE GENOMIC DNA]</scope>
    <source>
        <strain evidence="1 4">WG2</strain>
        <strain evidence="2 3">WG5</strain>
    </source>
</reference>
<dbReference type="EMBL" id="FNBJ01000024">
    <property type="protein sequence ID" value="SDF78229.1"/>
    <property type="molecule type" value="Genomic_DNA"/>
</dbReference>
<evidence type="ECO:0000313" key="3">
    <source>
        <dbReference type="Proteomes" id="UP000198612"/>
    </source>
</evidence>
<dbReference type="RefSeq" id="WP_089720456.1">
    <property type="nucleotide sequence ID" value="NZ_FNBJ01000024.1"/>
</dbReference>
<evidence type="ECO:0000313" key="2">
    <source>
        <dbReference type="EMBL" id="SET08626.1"/>
    </source>
</evidence>
<proteinExistence type="predicted"/>
<dbReference type="EMBL" id="FOHG01000024">
    <property type="protein sequence ID" value="SET08626.1"/>
    <property type="molecule type" value="Genomic_DNA"/>
</dbReference>
<evidence type="ECO:0000313" key="1">
    <source>
        <dbReference type="EMBL" id="SDF78229.1"/>
    </source>
</evidence>
<sequence length="191" mass="22791">MNKTDNLFCTMKITNVPSELFSDAKFFLDKSTKTEELYELRRYQRAAAIYFCAAAEGGLNDLIKKVLENKNRKLKNWEVHMLDFISKGDQFYKNKDYFTVNYFKLRNRLYNILPKIIDEKNINWNSNEIEEFENFLELAEIRNSIVHYSRKEDVHNEKLVKILNDSENIIKSLFQKYIDIGASMEIFGWLK</sequence>
<evidence type="ECO:0000313" key="4">
    <source>
        <dbReference type="Proteomes" id="UP000199519"/>
    </source>
</evidence>
<protein>
    <submittedName>
        <fullName evidence="2">Uncharacterized protein</fullName>
    </submittedName>
</protein>
<dbReference type="Proteomes" id="UP000199519">
    <property type="component" value="Unassembled WGS sequence"/>
</dbReference>
<gene>
    <name evidence="1" type="ORF">SAMN04488598_12429</name>
    <name evidence="2" type="ORF">SAMN04515652_12429</name>
</gene>
<organism evidence="2 3">
    <name type="scientific">Halanaerobium congolense</name>
    <dbReference type="NCBI Taxonomy" id="54121"/>
    <lineage>
        <taxon>Bacteria</taxon>
        <taxon>Bacillati</taxon>
        <taxon>Bacillota</taxon>
        <taxon>Clostridia</taxon>
        <taxon>Halanaerobiales</taxon>
        <taxon>Halanaerobiaceae</taxon>
        <taxon>Halanaerobium</taxon>
    </lineage>
</organism>
<dbReference type="AlphaFoldDB" id="A0A1I0BNM9"/>
<name>A0A1I0BNM9_9FIRM</name>
<accession>A0A1I0BNM9</accession>
<dbReference type="Proteomes" id="UP000198612">
    <property type="component" value="Unassembled WGS sequence"/>
</dbReference>
<keyword evidence="4" id="KW-1185">Reference proteome</keyword>